<feature type="transmembrane region" description="Helical" evidence="7">
    <location>
        <begin position="157"/>
        <end position="177"/>
    </location>
</feature>
<comment type="subcellular location">
    <subcellularLocation>
        <location evidence="1">Endomembrane system</location>
        <topology evidence="1">Multi-pass membrane protein</topology>
    </subcellularLocation>
    <subcellularLocation>
        <location evidence="7">Lysosome membrane</location>
        <topology evidence="7">Multi-pass membrane protein</topology>
    </subcellularLocation>
</comment>
<dbReference type="PANTHER" id="PTHR10981:SF0">
    <property type="entry name" value="BATTENIN"/>
    <property type="match status" value="1"/>
</dbReference>
<dbReference type="SUPFAM" id="SSF103473">
    <property type="entry name" value="MFS general substrate transporter"/>
    <property type="match status" value="1"/>
</dbReference>
<evidence type="ECO:0000256" key="2">
    <source>
        <dbReference type="ARBA" id="ARBA00007467"/>
    </source>
</evidence>
<protein>
    <recommendedName>
        <fullName evidence="7">Battenin</fullName>
    </recommendedName>
</protein>
<evidence type="ECO:0000256" key="8">
    <source>
        <dbReference type="SAM" id="MobiDB-lite"/>
    </source>
</evidence>
<dbReference type="OrthoDB" id="5965864at2759"/>
<organism evidence="9 10">
    <name type="scientific">Amphibalanus amphitrite</name>
    <name type="common">Striped barnacle</name>
    <name type="synonym">Balanus amphitrite</name>
    <dbReference type="NCBI Taxonomy" id="1232801"/>
    <lineage>
        <taxon>Eukaryota</taxon>
        <taxon>Metazoa</taxon>
        <taxon>Ecdysozoa</taxon>
        <taxon>Arthropoda</taxon>
        <taxon>Crustacea</taxon>
        <taxon>Multicrustacea</taxon>
        <taxon>Cirripedia</taxon>
        <taxon>Thoracica</taxon>
        <taxon>Thoracicalcarea</taxon>
        <taxon>Balanomorpha</taxon>
        <taxon>Balanoidea</taxon>
        <taxon>Balanidae</taxon>
        <taxon>Amphibalaninae</taxon>
        <taxon>Amphibalanus</taxon>
    </lineage>
</organism>
<keyword evidence="6 7" id="KW-0472">Membrane</keyword>
<evidence type="ECO:0000256" key="7">
    <source>
        <dbReference type="RuleBase" id="RU361113"/>
    </source>
</evidence>
<keyword evidence="4 7" id="KW-0812">Transmembrane</keyword>
<sequence>MLAGRQDSHVQYASLLTSSAESSEDELFSIDQQPDDGRSARSSTSSNQPARSWRNLAGFWLLGLCNNYAYVIMLSAAHDILSDDFQETELLEDGGDRDCNPTSTGAILLADVVPALVAKLVSPAVDVHTHIRVAVTILFSAVSFLLVGASVSSAMAYTGVVAASLGSGIGEVTFLAYSAHFHRWVRRVAILLTVVSTWSSGTGFSGVLGSFSYAALLSAGLSPRNTLFVMLICPAIMTLTYTALLRHPPSAPGCSCCGPAAAPARSTSVSSERSATSSVPLSRQEKLSLLRLLPAFMVPLGLVYFAEYFINQGLVELIWFRNIWLSHSDQYRWLQVIYQVGVFLSRSSVNVFHIERIWILTALQASRGLTVMANAVFFFYEAYYLFLPSYWLVVALVLFEGVLGGAAYVNTFYSVYHKFPGREREFIMGTVSLADSMGIAGGRRHLTAGPRRALHPAGAAALTSSPDQ</sequence>
<comment type="caution">
    <text evidence="9">The sequence shown here is derived from an EMBL/GenBank/DDBJ whole genome shotgun (WGS) entry which is preliminary data.</text>
</comment>
<dbReference type="Proteomes" id="UP000440578">
    <property type="component" value="Unassembled WGS sequence"/>
</dbReference>
<evidence type="ECO:0000313" key="10">
    <source>
        <dbReference type="Proteomes" id="UP000440578"/>
    </source>
</evidence>
<dbReference type="PIRSF" id="PIRSF015974">
    <property type="entry name" value="CLN3_BTN1"/>
    <property type="match status" value="1"/>
</dbReference>
<evidence type="ECO:0000256" key="1">
    <source>
        <dbReference type="ARBA" id="ARBA00004127"/>
    </source>
</evidence>
<evidence type="ECO:0000256" key="3">
    <source>
        <dbReference type="ARBA" id="ARBA00022448"/>
    </source>
</evidence>
<dbReference type="AlphaFoldDB" id="A0A6A4WS82"/>
<dbReference type="PRINTS" id="PR01315">
    <property type="entry name" value="BATTENIN"/>
</dbReference>
<feature type="transmembrane region" description="Helical" evidence="7">
    <location>
        <begin position="189"/>
        <end position="215"/>
    </location>
</feature>
<evidence type="ECO:0000256" key="5">
    <source>
        <dbReference type="ARBA" id="ARBA00022989"/>
    </source>
</evidence>
<evidence type="ECO:0000256" key="6">
    <source>
        <dbReference type="ARBA" id="ARBA00023136"/>
    </source>
</evidence>
<dbReference type="GO" id="GO:0007040">
    <property type="term" value="P:lysosome organization"/>
    <property type="evidence" value="ECO:0007669"/>
    <property type="project" value="TreeGrafter"/>
</dbReference>
<feature type="transmembrane region" description="Helical" evidence="7">
    <location>
        <begin position="59"/>
        <end position="81"/>
    </location>
</feature>
<dbReference type="GO" id="GO:0051453">
    <property type="term" value="P:regulation of intracellular pH"/>
    <property type="evidence" value="ECO:0007669"/>
    <property type="project" value="TreeGrafter"/>
</dbReference>
<dbReference type="Gene3D" id="1.20.1250.20">
    <property type="entry name" value="MFS general substrate transporter like domains"/>
    <property type="match status" value="1"/>
</dbReference>
<feature type="transmembrane region" description="Helical" evidence="7">
    <location>
        <begin position="289"/>
        <end position="310"/>
    </location>
</feature>
<dbReference type="GO" id="GO:0012505">
    <property type="term" value="C:endomembrane system"/>
    <property type="evidence" value="ECO:0007669"/>
    <property type="project" value="UniProtKB-SubCell"/>
</dbReference>
<dbReference type="EMBL" id="VIIS01000791">
    <property type="protein sequence ID" value="KAF0304991.1"/>
    <property type="molecule type" value="Genomic_DNA"/>
</dbReference>
<feature type="transmembrane region" description="Helical" evidence="7">
    <location>
        <begin position="101"/>
        <end position="121"/>
    </location>
</feature>
<keyword evidence="10" id="KW-1185">Reference proteome</keyword>
<name>A0A6A4WS82_AMPAM</name>
<keyword evidence="5 7" id="KW-1133">Transmembrane helix</keyword>
<dbReference type="InterPro" id="IPR003492">
    <property type="entry name" value="Battenin_disease_Cln3"/>
</dbReference>
<evidence type="ECO:0000256" key="4">
    <source>
        <dbReference type="ARBA" id="ARBA00022692"/>
    </source>
</evidence>
<proteinExistence type="inferred from homology"/>
<dbReference type="InterPro" id="IPR018460">
    <property type="entry name" value="Battenin_disease_Cln3_subgr"/>
</dbReference>
<feature type="transmembrane region" description="Helical" evidence="7">
    <location>
        <begin position="227"/>
        <end position="245"/>
    </location>
</feature>
<feature type="transmembrane region" description="Helical" evidence="7">
    <location>
        <begin position="392"/>
        <end position="416"/>
    </location>
</feature>
<feature type="region of interest" description="Disordered" evidence="8">
    <location>
        <begin position="19"/>
        <end position="50"/>
    </location>
</feature>
<dbReference type="InterPro" id="IPR036259">
    <property type="entry name" value="MFS_trans_sf"/>
</dbReference>
<feature type="compositionally biased region" description="Polar residues" evidence="8">
    <location>
        <begin position="40"/>
        <end position="50"/>
    </location>
</feature>
<dbReference type="GO" id="GO:0005765">
    <property type="term" value="C:lysosomal membrane"/>
    <property type="evidence" value="ECO:0007669"/>
    <property type="project" value="UniProtKB-SubCell"/>
</dbReference>
<comment type="similarity">
    <text evidence="2 7">Belongs to the battenin family.</text>
</comment>
<dbReference type="Pfam" id="PF02487">
    <property type="entry name" value="CLN3"/>
    <property type="match status" value="1"/>
</dbReference>
<feature type="transmembrane region" description="Helical" evidence="7">
    <location>
        <begin position="133"/>
        <end position="151"/>
    </location>
</feature>
<evidence type="ECO:0000313" key="9">
    <source>
        <dbReference type="EMBL" id="KAF0304991.1"/>
    </source>
</evidence>
<gene>
    <name evidence="9" type="primary">CLN3_1</name>
    <name evidence="9" type="ORF">FJT64_023304</name>
</gene>
<keyword evidence="3" id="KW-0813">Transport</keyword>
<dbReference type="PANTHER" id="PTHR10981">
    <property type="entry name" value="BATTENIN"/>
    <property type="match status" value="1"/>
</dbReference>
<reference evidence="9 10" key="1">
    <citation type="submission" date="2019-07" db="EMBL/GenBank/DDBJ databases">
        <title>Draft genome assembly of a fouling barnacle, Amphibalanus amphitrite (Darwin, 1854): The first reference genome for Thecostraca.</title>
        <authorList>
            <person name="Kim W."/>
        </authorList>
    </citation>
    <scope>NUCLEOTIDE SEQUENCE [LARGE SCALE GENOMIC DNA]</scope>
    <source>
        <strain evidence="9">SNU_AA5</strain>
        <tissue evidence="9">Soma without cirri and trophi</tissue>
    </source>
</reference>
<keyword evidence="7" id="KW-0458">Lysosome</keyword>
<accession>A0A6A4WS82</accession>